<dbReference type="Proteomes" id="UP000299290">
    <property type="component" value="Unassembled WGS sequence"/>
</dbReference>
<reference evidence="1 2" key="1">
    <citation type="journal article" date="2020" name="Int. J. Syst. Evol. Microbiol.">
        <title>Reclassification of Streptomyces castelarensis and Streptomyces sporoclivatus as later heterotypic synonyms of Streptomyces antimycoticus.</title>
        <authorList>
            <person name="Komaki H."/>
            <person name="Tamura T."/>
        </authorList>
    </citation>
    <scope>NUCLEOTIDE SEQUENCE [LARGE SCALE GENOMIC DNA]</scope>
    <source>
        <strain evidence="1 2">NBRC 12839</strain>
    </source>
</reference>
<evidence type="ECO:0000313" key="1">
    <source>
        <dbReference type="EMBL" id="GDY41523.1"/>
    </source>
</evidence>
<name>A0A4D4K6I2_9ACTN</name>
<dbReference type="AlphaFoldDB" id="A0A4D4K6I2"/>
<sequence>MAAGYGELLRTPHAARLLIGTLLGRLPNATAALAVLLFARAEGGSYALAGGCRPSTAWPTRWASRCWAGPWTASARPG</sequence>
<dbReference type="PANTHER" id="PTHR23542:SF1">
    <property type="entry name" value="MAJOR FACILITATOR SUPERFAMILY (MFS) PROFILE DOMAIN-CONTAINING PROTEIN"/>
    <property type="match status" value="1"/>
</dbReference>
<protein>
    <submittedName>
        <fullName evidence="1">Uncharacterized protein</fullName>
    </submittedName>
</protein>
<proteinExistence type="predicted"/>
<evidence type="ECO:0000313" key="2">
    <source>
        <dbReference type="Proteomes" id="UP000299290"/>
    </source>
</evidence>
<keyword evidence="2" id="KW-1185">Reference proteome</keyword>
<organism evidence="1 2">
    <name type="scientific">Streptomyces antimycoticus</name>
    <dbReference type="NCBI Taxonomy" id="68175"/>
    <lineage>
        <taxon>Bacteria</taxon>
        <taxon>Bacillati</taxon>
        <taxon>Actinomycetota</taxon>
        <taxon>Actinomycetes</taxon>
        <taxon>Kitasatosporales</taxon>
        <taxon>Streptomycetaceae</taxon>
        <taxon>Streptomyces</taxon>
        <taxon>Streptomyces violaceusniger group</taxon>
    </lineage>
</organism>
<dbReference type="PANTHER" id="PTHR23542">
    <property type="match status" value="1"/>
</dbReference>
<gene>
    <name evidence="1" type="ORF">SANT12839_024050</name>
</gene>
<comment type="caution">
    <text evidence="1">The sequence shown here is derived from an EMBL/GenBank/DDBJ whole genome shotgun (WGS) entry which is preliminary data.</text>
</comment>
<accession>A0A4D4K6I2</accession>
<dbReference type="EMBL" id="BJHV01000001">
    <property type="protein sequence ID" value="GDY41523.1"/>
    <property type="molecule type" value="Genomic_DNA"/>
</dbReference>